<accession>A0ABN7PDU0</accession>
<feature type="domain" description="MULE transposase" evidence="1">
    <location>
        <begin position="153"/>
        <end position="245"/>
    </location>
</feature>
<organism evidence="2 3">
    <name type="scientific">Timema podura</name>
    <name type="common">Walking stick</name>
    <dbReference type="NCBI Taxonomy" id="61482"/>
    <lineage>
        <taxon>Eukaryota</taxon>
        <taxon>Metazoa</taxon>
        <taxon>Ecdysozoa</taxon>
        <taxon>Arthropoda</taxon>
        <taxon>Hexapoda</taxon>
        <taxon>Insecta</taxon>
        <taxon>Pterygota</taxon>
        <taxon>Neoptera</taxon>
        <taxon>Polyneoptera</taxon>
        <taxon>Phasmatodea</taxon>
        <taxon>Timematodea</taxon>
        <taxon>Timematoidea</taxon>
        <taxon>Timematidae</taxon>
        <taxon>Timema</taxon>
    </lineage>
</organism>
<comment type="caution">
    <text evidence="2">The sequence shown here is derived from an EMBL/GenBank/DDBJ whole genome shotgun (WGS) entry which is preliminary data.</text>
</comment>
<name>A0ABN7PDU0_TIMPD</name>
<sequence length="624" mass="72344">MTDDGKNINVTYYKTHCGHISTFGRVMLAKEDRIRIAGLIESGITLQHILDLICVSATEENFQRIHMITKKDLQNICKEFSLHTEKQYSKDATDVDEWVASMNSLSKEDNPVIFYKPQNTSDINNILSQEDFCLVIMTSFQKNILEKFGNYKICVDTTHSTNASDFALTTVMTVDEFLSGFPVAFCISNRKDTLIWTLFFELLKDILGIQIMPEIFMSADDAALYEAWENIMGTAERQLLCTWDVDRNWQITVKSMISNKEKRVLVYQMLRSVLQETDKETFEKLMKVFMEELEEDNDLNEFHWYFSEHYASRQQLWAQCYRTGTDINVNMYLDSLNKLIKYLNSDGQKNKRLDKCISILMKLIRDSISKRLIKLEKNAPKNKNKFKIIDSADCKGIIDETQIITTIKEGSSWKVESSTESITQYIVSKQHTTCDGSCKLRCSHCKVCIHMYNCTCINNIIKMNLCKHIHACMHYLCDTSTNVTIIELNPELRKQTIASYTKTPILNNMEDNLNRIRQKSEVVAGYLATCKLQEIDARSIEQGLDNLLHLIQNVEDTEKLTQQSKEPSYIKAKNQDRLYLKQHQRPDTNQKQLEPNTHMLKCLTIDLDDQETMVIHSGFDHSYL</sequence>
<keyword evidence="3" id="KW-1185">Reference proteome</keyword>
<dbReference type="Pfam" id="PF10551">
    <property type="entry name" value="MULE"/>
    <property type="match status" value="1"/>
</dbReference>
<reference evidence="2" key="1">
    <citation type="submission" date="2021-03" db="EMBL/GenBank/DDBJ databases">
        <authorList>
            <person name="Tran Van P."/>
        </authorList>
    </citation>
    <scope>NUCLEOTIDE SEQUENCE</scope>
</reference>
<evidence type="ECO:0000259" key="1">
    <source>
        <dbReference type="Pfam" id="PF10551"/>
    </source>
</evidence>
<gene>
    <name evidence="2" type="ORF">TPAB3V08_LOCUS10527</name>
</gene>
<protein>
    <recommendedName>
        <fullName evidence="1">MULE transposase domain-containing protein</fullName>
    </recommendedName>
</protein>
<dbReference type="InterPro" id="IPR018289">
    <property type="entry name" value="MULE_transposase_dom"/>
</dbReference>
<evidence type="ECO:0000313" key="3">
    <source>
        <dbReference type="Proteomes" id="UP001153148"/>
    </source>
</evidence>
<dbReference type="EMBL" id="CAJPIN010027478">
    <property type="protein sequence ID" value="CAG2063580.1"/>
    <property type="molecule type" value="Genomic_DNA"/>
</dbReference>
<proteinExistence type="predicted"/>
<dbReference type="Proteomes" id="UP001153148">
    <property type="component" value="Unassembled WGS sequence"/>
</dbReference>
<evidence type="ECO:0000313" key="2">
    <source>
        <dbReference type="EMBL" id="CAG2063580.1"/>
    </source>
</evidence>